<dbReference type="InterPro" id="IPR015797">
    <property type="entry name" value="NUDIX_hydrolase-like_dom_sf"/>
</dbReference>
<dbReference type="STRING" id="1410606.T478_1036"/>
<evidence type="ECO:0000313" key="9">
    <source>
        <dbReference type="EMBL" id="PTL88249.1"/>
    </source>
</evidence>
<accession>A0A0A7V5R6</accession>
<keyword evidence="3" id="KW-0479">Metal-binding</keyword>
<dbReference type="PANTHER" id="PTHR12992:SF11">
    <property type="entry name" value="MITOCHONDRIAL COENZYME A DIPHOSPHATASE NUDT8"/>
    <property type="match status" value="1"/>
</dbReference>
<dbReference type="KEGG" id="nbv:T478_1036"/>
<protein>
    <submittedName>
        <fullName evidence="9">Coenzyme A pyrophosphatase</fullName>
    </submittedName>
    <submittedName>
        <fullName evidence="8">NUDIX domain protein</fullName>
    </submittedName>
</protein>
<dbReference type="SUPFAM" id="SSF55811">
    <property type="entry name" value="Nudix"/>
    <property type="match status" value="1"/>
</dbReference>
<evidence type="ECO:0000256" key="2">
    <source>
        <dbReference type="ARBA" id="ARBA00001946"/>
    </source>
</evidence>
<dbReference type="Gene3D" id="3.90.79.10">
    <property type="entry name" value="Nucleoside Triphosphate Pyrophosphohydrolase"/>
    <property type="match status" value="1"/>
</dbReference>
<dbReference type="Proteomes" id="UP000030944">
    <property type="component" value="Chromosome"/>
</dbReference>
<evidence type="ECO:0000256" key="5">
    <source>
        <dbReference type="ARBA" id="ARBA00022842"/>
    </source>
</evidence>
<name>A0A0A7V5R6_9ARCH</name>
<keyword evidence="5" id="KW-0460">Magnesium</keyword>
<dbReference type="EMBL" id="CP007026">
    <property type="protein sequence ID" value="AJA92025.1"/>
    <property type="molecule type" value="Genomic_DNA"/>
</dbReference>
<dbReference type="PROSITE" id="PS51462">
    <property type="entry name" value="NUDIX"/>
    <property type="match status" value="1"/>
</dbReference>
<evidence type="ECO:0000256" key="3">
    <source>
        <dbReference type="ARBA" id="ARBA00022723"/>
    </source>
</evidence>
<gene>
    <name evidence="9" type="ORF">A7X95_03020</name>
    <name evidence="8" type="ORF">T478_1036</name>
</gene>
<reference evidence="11" key="2">
    <citation type="submission" date="2016-05" db="EMBL/GenBank/DDBJ databases">
        <authorList>
            <person name="Dupont C."/>
            <person name="Santoro A."/>
        </authorList>
    </citation>
    <scope>NUCLEOTIDE SEQUENCE [LARGE SCALE GENOMIC DNA]</scope>
    <source>
        <strain evidence="11">U25</strain>
    </source>
</reference>
<reference evidence="9" key="3">
    <citation type="submission" date="2016-05" db="EMBL/GenBank/DDBJ databases">
        <authorList>
            <person name="Lavstsen T."/>
            <person name="Jespersen J.S."/>
        </authorList>
    </citation>
    <scope>NUCLEOTIDE SEQUENCE [LARGE SCALE GENOMIC DNA]</scope>
    <source>
        <strain evidence="9">U25</strain>
    </source>
</reference>
<evidence type="ECO:0000256" key="6">
    <source>
        <dbReference type="ARBA" id="ARBA00023211"/>
    </source>
</evidence>
<organism evidence="8 10">
    <name type="scientific">Candidatus Nitrosopelagicus brevis</name>
    <dbReference type="NCBI Taxonomy" id="1410606"/>
    <lineage>
        <taxon>Archaea</taxon>
        <taxon>Nitrososphaerota</taxon>
    </lineage>
</organism>
<dbReference type="GO" id="GO:0046872">
    <property type="term" value="F:metal ion binding"/>
    <property type="evidence" value="ECO:0007669"/>
    <property type="project" value="UniProtKB-KW"/>
</dbReference>
<comment type="cofactor">
    <cofactor evidence="2">
        <name>Mg(2+)</name>
        <dbReference type="ChEBI" id="CHEBI:18420"/>
    </cofactor>
</comment>
<evidence type="ECO:0000313" key="8">
    <source>
        <dbReference type="EMBL" id="AJA92025.1"/>
    </source>
</evidence>
<evidence type="ECO:0000313" key="10">
    <source>
        <dbReference type="Proteomes" id="UP000030944"/>
    </source>
</evidence>
<evidence type="ECO:0000259" key="7">
    <source>
        <dbReference type="PROSITE" id="PS51462"/>
    </source>
</evidence>
<dbReference type="CDD" id="cd03426">
    <property type="entry name" value="NUDIX_CoAse_Nudt7"/>
    <property type="match status" value="1"/>
</dbReference>
<dbReference type="Proteomes" id="UP000241022">
    <property type="component" value="Unassembled WGS sequence"/>
</dbReference>
<dbReference type="OrthoDB" id="51434at2157"/>
<feature type="domain" description="Nudix hydrolase" evidence="7">
    <location>
        <begin position="24"/>
        <end position="156"/>
    </location>
</feature>
<dbReference type="HOGENOM" id="CLU_040940_5_2_2"/>
<dbReference type="AlphaFoldDB" id="A0A0A7V5R6"/>
<evidence type="ECO:0000256" key="1">
    <source>
        <dbReference type="ARBA" id="ARBA00001936"/>
    </source>
</evidence>
<dbReference type="GO" id="GO:0010945">
    <property type="term" value="F:coenzyme A diphosphatase activity"/>
    <property type="evidence" value="ECO:0007669"/>
    <property type="project" value="InterPro"/>
</dbReference>
<dbReference type="InterPro" id="IPR045121">
    <property type="entry name" value="CoAse"/>
</dbReference>
<evidence type="ECO:0000313" key="11">
    <source>
        <dbReference type="Proteomes" id="UP000241022"/>
    </source>
</evidence>
<reference evidence="9 11" key="4">
    <citation type="submission" date="2018-04" db="EMBL/GenBank/DDBJ databases">
        <title>Transcriptomics of ammonia oxidizing archaea.</title>
        <authorList>
            <person name="Carini P."/>
        </authorList>
    </citation>
    <scope>NUCLEOTIDE SEQUENCE [LARGE SCALE GENOMIC DNA]</scope>
    <source>
        <strain evidence="9 11">U25</strain>
    </source>
</reference>
<dbReference type="EMBL" id="LXWN01000001">
    <property type="protein sequence ID" value="PTL88249.1"/>
    <property type="molecule type" value="Genomic_DNA"/>
</dbReference>
<keyword evidence="4" id="KW-0378">Hydrolase</keyword>
<dbReference type="Pfam" id="PF00293">
    <property type="entry name" value="NUDIX"/>
    <property type="match status" value="1"/>
</dbReference>
<evidence type="ECO:0000256" key="4">
    <source>
        <dbReference type="ARBA" id="ARBA00022801"/>
    </source>
</evidence>
<keyword evidence="11" id="KW-1185">Reference proteome</keyword>
<proteinExistence type="predicted"/>
<dbReference type="InterPro" id="IPR000086">
    <property type="entry name" value="NUDIX_hydrolase_dom"/>
</dbReference>
<dbReference type="GeneID" id="24816919"/>
<reference evidence="8 10" key="1">
    <citation type="journal article" date="2015" name="Proc. Natl. Acad. Sci. U.S.A.">
        <title>Genomic and proteomic characterization of "Candidatus Nitrosopelagicus brevis": An ammonia-oxidizing archaeon from the open ocean.</title>
        <authorList>
            <person name="Santoro A.E."/>
            <person name="Dupont C.L."/>
            <person name="Richter R.A."/>
            <person name="Craig M.T."/>
            <person name="Carini P."/>
            <person name="McIlvin M.R."/>
            <person name="Yang Y."/>
            <person name="Orsi W.D."/>
            <person name="Moran D.M."/>
            <person name="Saito M.A."/>
        </authorList>
    </citation>
    <scope>NUCLEOTIDE SEQUENCE [LARGE SCALE GENOMIC DNA]</scope>
    <source>
        <strain evidence="8">CN25</strain>
        <strain evidence="10">V2</strain>
    </source>
</reference>
<dbReference type="RefSeq" id="WP_048105649.1">
    <property type="nucleotide sequence ID" value="NZ_CP007026.1"/>
</dbReference>
<comment type="cofactor">
    <cofactor evidence="1">
        <name>Mn(2+)</name>
        <dbReference type="ChEBI" id="CHEBI:29035"/>
    </cofactor>
</comment>
<sequence length="181" mass="20339">MNLGKIRDSLTSEINPNLVNNNETKLASVLIIIFAESPKILMIKKPITMNHHGGEIAFPGGKISDEDNDLLDTALRETKEETGITVEREKIIGQLEPVTTLNSGFTILPFVCILDKIENLMPNSEVDEFLEIPLITFLETLANDSDPEHNSIQEMYTFTFEDHLIWGASARMLKQITTKLK</sequence>
<dbReference type="PANTHER" id="PTHR12992">
    <property type="entry name" value="NUDIX HYDROLASE"/>
    <property type="match status" value="1"/>
</dbReference>
<keyword evidence="6" id="KW-0464">Manganese</keyword>